<name>A0ACC0WTY3_9STRA</name>
<evidence type="ECO:0000313" key="1">
    <source>
        <dbReference type="EMBL" id="KAI9922067.1"/>
    </source>
</evidence>
<gene>
    <name evidence="1" type="ORF">PsorP6_001020</name>
</gene>
<keyword evidence="2" id="KW-1185">Reference proteome</keyword>
<protein>
    <submittedName>
        <fullName evidence="1">Uncharacterized protein</fullName>
    </submittedName>
</protein>
<accession>A0ACC0WTY3</accession>
<evidence type="ECO:0000313" key="2">
    <source>
        <dbReference type="Proteomes" id="UP001163321"/>
    </source>
</evidence>
<organism evidence="1 2">
    <name type="scientific">Peronosclerospora sorghi</name>
    <dbReference type="NCBI Taxonomy" id="230839"/>
    <lineage>
        <taxon>Eukaryota</taxon>
        <taxon>Sar</taxon>
        <taxon>Stramenopiles</taxon>
        <taxon>Oomycota</taxon>
        <taxon>Peronosporomycetes</taxon>
        <taxon>Peronosporales</taxon>
        <taxon>Peronosporaceae</taxon>
        <taxon>Peronosclerospora</taxon>
    </lineage>
</organism>
<dbReference type="EMBL" id="CM047580">
    <property type="protein sequence ID" value="KAI9922067.1"/>
    <property type="molecule type" value="Genomic_DNA"/>
</dbReference>
<sequence>MEPYCTYTECHRSSFNHGNKIQHFKLCMVSRYSLHSASSCSRRALDHPCSSPIICTTRCTNCLVALVSMNARRIRRPRISVAFWAYSCRTANTTSASKYGYLGCNRRG</sequence>
<reference evidence="1 2" key="1">
    <citation type="journal article" date="2022" name="bioRxiv">
        <title>The genome of the oomycete Peronosclerospora sorghi, a cosmopolitan pathogen of maize and sorghum, is inflated with dispersed pseudogenes.</title>
        <authorList>
            <person name="Fletcher K."/>
            <person name="Martin F."/>
            <person name="Isakeit T."/>
            <person name="Cavanaugh K."/>
            <person name="Magill C."/>
            <person name="Michelmore R."/>
        </authorList>
    </citation>
    <scope>NUCLEOTIDE SEQUENCE [LARGE SCALE GENOMIC DNA]</scope>
    <source>
        <strain evidence="1">P6</strain>
    </source>
</reference>
<proteinExistence type="predicted"/>
<dbReference type="Proteomes" id="UP001163321">
    <property type="component" value="Chromosome 1"/>
</dbReference>
<comment type="caution">
    <text evidence="1">The sequence shown here is derived from an EMBL/GenBank/DDBJ whole genome shotgun (WGS) entry which is preliminary data.</text>
</comment>